<accession>A0A2S5RGD7</accession>
<feature type="compositionally biased region" description="Low complexity" evidence="1">
    <location>
        <begin position="63"/>
        <end position="74"/>
    </location>
</feature>
<evidence type="ECO:0000313" key="3">
    <source>
        <dbReference type="Proteomes" id="UP000239425"/>
    </source>
</evidence>
<evidence type="ECO:0000256" key="1">
    <source>
        <dbReference type="SAM" id="MobiDB-lite"/>
    </source>
</evidence>
<proteinExistence type="predicted"/>
<dbReference type="Proteomes" id="UP000239425">
    <property type="component" value="Unassembled WGS sequence"/>
</dbReference>
<dbReference type="EMBL" id="PHHC01000036">
    <property type="protein sequence ID" value="PPE06358.1"/>
    <property type="molecule type" value="Genomic_DNA"/>
</dbReference>
<gene>
    <name evidence="2" type="ORF">HCUR_00142</name>
</gene>
<reference evidence="2 3" key="1">
    <citation type="submission" date="2017-11" db="EMBL/GenBank/DDBJ databases">
        <title>Comparative genomic analysis of Holospora spp., intranuclear symbionts of paramecia.</title>
        <authorList>
            <person name="Garushyants S.K."/>
            <person name="Beliavskaya A."/>
            <person name="Malko D.B."/>
            <person name="Logacheva M.D."/>
            <person name="Rautian M.S."/>
            <person name="Gelfand M.S."/>
        </authorList>
    </citation>
    <scope>NUCLEOTIDE SEQUENCE [LARGE SCALE GENOMIC DNA]</scope>
    <source>
        <strain evidence="3">02AZ16</strain>
    </source>
</reference>
<comment type="caution">
    <text evidence="2">The sequence shown here is derived from an EMBL/GenBank/DDBJ whole genome shotgun (WGS) entry which is preliminary data.</text>
</comment>
<sequence>MVVKGIGYGFSRLCRAFDAFQQGGLEGLGAYLNPLSDGFLAERRVLMKTAPELQRTGRKGKQQVEVQEVHQPPQGSAPPVVPEQVAVQQYFTQYRDQKFVVGNHRDIKKAMKDRNIECKPIMENRTARHHVGTHKNNETFVQSDIHRDAGISILIPKEWHQDFVHTANKTEVENFRQALFVSVRDMRKLPDRLPSGGLQQEVREDLNDALLEAIQKNRETFPEQMKKKGGAL</sequence>
<organism evidence="2 3">
    <name type="scientific">Holospora curviuscula</name>
    <dbReference type="NCBI Taxonomy" id="1082868"/>
    <lineage>
        <taxon>Bacteria</taxon>
        <taxon>Pseudomonadati</taxon>
        <taxon>Pseudomonadota</taxon>
        <taxon>Alphaproteobacteria</taxon>
        <taxon>Holosporales</taxon>
        <taxon>Holosporaceae</taxon>
        <taxon>Holospora</taxon>
    </lineage>
</organism>
<keyword evidence="3" id="KW-1185">Reference proteome</keyword>
<evidence type="ECO:0000313" key="2">
    <source>
        <dbReference type="EMBL" id="PPE06358.1"/>
    </source>
</evidence>
<dbReference type="AlphaFoldDB" id="A0A2S5RGD7"/>
<protein>
    <submittedName>
        <fullName evidence="2">Uncharacterized protein</fullName>
    </submittedName>
</protein>
<name>A0A2S5RGD7_9PROT</name>
<feature type="region of interest" description="Disordered" evidence="1">
    <location>
        <begin position="52"/>
        <end position="80"/>
    </location>
</feature>